<protein>
    <recommendedName>
        <fullName evidence="4">Heavy metal transporter</fullName>
    </recommendedName>
</protein>
<evidence type="ECO:0008006" key="4">
    <source>
        <dbReference type="Google" id="ProtNLM"/>
    </source>
</evidence>
<dbReference type="Proteomes" id="UP000285112">
    <property type="component" value="Unassembled WGS sequence"/>
</dbReference>
<evidence type="ECO:0000313" key="2">
    <source>
        <dbReference type="EMBL" id="RJQ92010.1"/>
    </source>
</evidence>
<organism evidence="2 3">
    <name type="scientific">Amycolatopsis panacis</name>
    <dbReference type="NCBI Taxonomy" id="2340917"/>
    <lineage>
        <taxon>Bacteria</taxon>
        <taxon>Bacillati</taxon>
        <taxon>Actinomycetota</taxon>
        <taxon>Actinomycetes</taxon>
        <taxon>Pseudonocardiales</taxon>
        <taxon>Pseudonocardiaceae</taxon>
        <taxon>Amycolatopsis</taxon>
    </lineage>
</organism>
<dbReference type="AlphaFoldDB" id="A0A419IB88"/>
<keyword evidence="1" id="KW-0472">Membrane</keyword>
<comment type="caution">
    <text evidence="2">The sequence shown here is derived from an EMBL/GenBank/DDBJ whole genome shotgun (WGS) entry which is preliminary data.</text>
</comment>
<dbReference type="EMBL" id="QZFV01000013">
    <property type="protein sequence ID" value="RJQ92010.1"/>
    <property type="molecule type" value="Genomic_DNA"/>
</dbReference>
<accession>A0A419IB88</accession>
<feature type="transmembrane region" description="Helical" evidence="1">
    <location>
        <begin position="12"/>
        <end position="34"/>
    </location>
</feature>
<reference evidence="2 3" key="1">
    <citation type="submission" date="2018-09" db="EMBL/GenBank/DDBJ databases">
        <title>YIM PH 21725 draft genome.</title>
        <authorList>
            <person name="Miao C."/>
        </authorList>
    </citation>
    <scope>NUCLEOTIDE SEQUENCE [LARGE SCALE GENOMIC DNA]</scope>
    <source>
        <strain evidence="3">YIM PH21725</strain>
    </source>
</reference>
<sequence length="283" mass="29379">MKGRAGVRGFGVRAAIVAVVVVLAAVVVVVVVYFRGNEVKTPGCTVTLPQGPSDQQAPQYTLQPQQMDNAAVIAAVAGKMGLPPHAVTVGLATALQESRLRNLSGGDRDSVGLFQQRPSQGWGNPDQLQDPVYAATAFYKKLAKLSGWQTMPVTEAAQEVQRSALPDAYAQWENVAAAAGGALTGQYPAALTCRNITVGAPRVDLVDTANAELGTARLSGAHPAEEGWRIGSWLVARSVALGVDKVSFAGQTWTAESGAWAADSGAGQDLSLHQVPAAAAVSR</sequence>
<keyword evidence="3" id="KW-1185">Reference proteome</keyword>
<gene>
    <name evidence="2" type="ORF">D5S19_01300</name>
</gene>
<evidence type="ECO:0000313" key="3">
    <source>
        <dbReference type="Proteomes" id="UP000285112"/>
    </source>
</evidence>
<name>A0A419IB88_9PSEU</name>
<keyword evidence="1" id="KW-1133">Transmembrane helix</keyword>
<keyword evidence="1" id="KW-0812">Transmembrane</keyword>
<evidence type="ECO:0000256" key="1">
    <source>
        <dbReference type="SAM" id="Phobius"/>
    </source>
</evidence>
<dbReference type="OrthoDB" id="5496837at2"/>
<proteinExistence type="predicted"/>